<feature type="domain" description="Spore protein YkvP/CgeB glycosyl transferase-like" evidence="1">
    <location>
        <begin position="176"/>
        <end position="322"/>
    </location>
</feature>
<dbReference type="STRING" id="1206085.SAMN05443575_1952"/>
<gene>
    <name evidence="2" type="ORF">SAMN05443575_1952</name>
</gene>
<dbReference type="Pfam" id="PF13524">
    <property type="entry name" value="Glyco_trans_1_2"/>
    <property type="match status" value="1"/>
</dbReference>
<sequence length="327" mass="35426">MRVGVVGPIYDDSFAENVVVTLQQMGYDAVSLGSPGLPVGKLSAKVTELARRFGAEAEQLTQRAVVARAARARCDVVISILHGLMPDIVAALKDVSDKVCLWYPDAVANVGRMAMAAAPYDALFFKDSWLAQRLRDVYGLPAHYLPEACNPTWHRPIGDYGREPHIVVVGSVYPTRARLLERLIRDGVPLKIHGNGLPRWLAGGALADVPRGAYIAREEKAAAFRRARGVLNNLHPGEMVGVNCRLFEAAASGGAVLCERRDGLGDVFDEPSEVLAFSSYDELLGHCRTLLAGPDVGRAVGAAASERARHEHSYERRLTAMLGELHA</sequence>
<dbReference type="OrthoDB" id="5165900at2"/>
<keyword evidence="3" id="KW-1185">Reference proteome</keyword>
<evidence type="ECO:0000313" key="2">
    <source>
        <dbReference type="EMBL" id="SHG29795.1"/>
    </source>
</evidence>
<evidence type="ECO:0000259" key="1">
    <source>
        <dbReference type="Pfam" id="PF13524"/>
    </source>
</evidence>
<name>A0A1M5INH0_9ACTN</name>
<reference evidence="2 3" key="1">
    <citation type="submission" date="2016-11" db="EMBL/GenBank/DDBJ databases">
        <authorList>
            <person name="Jaros S."/>
            <person name="Januszkiewicz K."/>
            <person name="Wedrychowicz H."/>
        </authorList>
    </citation>
    <scope>NUCLEOTIDE SEQUENCE [LARGE SCALE GENOMIC DNA]</scope>
    <source>
        <strain evidence="2 3">DSM 45627</strain>
    </source>
</reference>
<dbReference type="Proteomes" id="UP000186132">
    <property type="component" value="Unassembled WGS sequence"/>
</dbReference>
<dbReference type="InterPro" id="IPR055259">
    <property type="entry name" value="YkvP/CgeB_Glyco_trans-like"/>
</dbReference>
<dbReference type="EMBL" id="FQVU01000002">
    <property type="protein sequence ID" value="SHG29795.1"/>
    <property type="molecule type" value="Genomic_DNA"/>
</dbReference>
<accession>A0A1M5INH0</accession>
<organism evidence="2 3">
    <name type="scientific">Jatrophihabitans endophyticus</name>
    <dbReference type="NCBI Taxonomy" id="1206085"/>
    <lineage>
        <taxon>Bacteria</taxon>
        <taxon>Bacillati</taxon>
        <taxon>Actinomycetota</taxon>
        <taxon>Actinomycetes</taxon>
        <taxon>Jatrophihabitantales</taxon>
        <taxon>Jatrophihabitantaceae</taxon>
        <taxon>Jatrophihabitans</taxon>
    </lineage>
</organism>
<dbReference type="SUPFAM" id="SSF53756">
    <property type="entry name" value="UDP-Glycosyltransferase/glycogen phosphorylase"/>
    <property type="match status" value="1"/>
</dbReference>
<protein>
    <submittedName>
        <fullName evidence="2">Spore maturation protein CgeB</fullName>
    </submittedName>
</protein>
<evidence type="ECO:0000313" key="3">
    <source>
        <dbReference type="Proteomes" id="UP000186132"/>
    </source>
</evidence>
<dbReference type="AlphaFoldDB" id="A0A1M5INH0"/>
<dbReference type="RefSeq" id="WP_073389118.1">
    <property type="nucleotide sequence ID" value="NZ_FQVU01000002.1"/>
</dbReference>
<proteinExistence type="predicted"/>